<feature type="compositionally biased region" description="Polar residues" evidence="2">
    <location>
        <begin position="664"/>
        <end position="680"/>
    </location>
</feature>
<dbReference type="STRING" id="246404.A0A507EJA6"/>
<accession>A0A507EJA6</accession>
<evidence type="ECO:0000256" key="2">
    <source>
        <dbReference type="SAM" id="MobiDB-lite"/>
    </source>
</evidence>
<gene>
    <name evidence="4" type="ORF">CcCBS67573_g08473</name>
</gene>
<sequence length="942" mass="103497">MLSHSGDSQDNAMTDTVRDGLLYGAGNDVQLSANVKVNHVGVAGSLRRQMVALEKALGKQSRRRTSSFELMGMGMHVAPETRGVLESLSEAASIHPAPLVRAVRGAKDTRRLVAGLVAIVKDSDADSRVLAHCIDIAFVLFKDRSLRAMLVAFNAIEIVAAKLKSAHENQSLVFRFLEVATKHAVPASTTDIKALVAFLQNHILTSITPSLSVLPIIASICASRDLAVYLNSLPHSERFLRQILGYLSNPDINFLTVVHSLQILVRLTVEDPLGQKFFKDSNIDQIWNLVFSMLEKGSCYNLDPVLDLLEETIAIPKFRSSFEIYVSNATFVKQAMIQLHLNSSNHPLMFKFISILLNANLSVSKIAETILERDILPGAFRHLAVTVTSGGGAPAGSNPGAQGIPLANDCFPDGGDSLAYTLAFIRSVLSLVQDPSRISNEILRQLIIQFGLSIRILFRAICDAFKKPSASETASEHAVDGRSKDTDLTEDETLYLSAEAMIDVIGLCDAIISCPELRLRAENLVAVKLNPLIAFLALFSEDGKSSSFGTGVVVGSTASSGENAVQAAKRVPDGWGGEMVVAVLHLVIVAVDIKKEEYPTDVIDSNNIKYIIADSLRTSTHPHVLSSCLNIVSQCPSKDYLVTVFEQLNTSKPQKSSYIPPPSKTNSSRTSENGNSSAVDHMSNSLADLEIDETPTPMAQMDEAERSIQVLTQLEKEVGNIADRMKKEMELKEAIAERKIAAHESKAQLLKSELLQLKELLDEKMVIIRQLEGAQSEAVRKNSDYSSLLAGNEAEIRRLKIDLESLKVPLKTAQERCELLEMDLHEKNRTITEKSQALDSTRSSLAQLTKQFEDMERTMESTTLQSEAQLSEYKERLVVKEELEMKLLAEAKSLRTQLKASTEEKDKLAAMVEKYQDEEAEHDDLVKRLAQLASIAKTKRGQ</sequence>
<feature type="region of interest" description="Disordered" evidence="2">
    <location>
        <begin position="652"/>
        <end position="680"/>
    </location>
</feature>
<evidence type="ECO:0000259" key="3">
    <source>
        <dbReference type="Pfam" id="PF21044"/>
    </source>
</evidence>
<feature type="domain" description="CIP2A N-terminal" evidence="3">
    <location>
        <begin position="116"/>
        <end position="334"/>
    </location>
</feature>
<keyword evidence="1" id="KW-0175">Coiled coil</keyword>
<proteinExistence type="predicted"/>
<evidence type="ECO:0000256" key="1">
    <source>
        <dbReference type="SAM" id="Coils"/>
    </source>
</evidence>
<feature type="coiled-coil region" evidence="1">
    <location>
        <begin position="891"/>
        <end position="928"/>
    </location>
</feature>
<reference evidence="4 5" key="1">
    <citation type="journal article" date="2019" name="Sci. Rep.">
        <title>Comparative genomics of chytrid fungi reveal insights into the obligate biotrophic and pathogenic lifestyle of Synchytrium endobioticum.</title>
        <authorList>
            <person name="van de Vossenberg B.T.L.H."/>
            <person name="Warris S."/>
            <person name="Nguyen H.D.T."/>
            <person name="van Gent-Pelzer M.P.E."/>
            <person name="Joly D.L."/>
            <person name="van de Geest H.C."/>
            <person name="Bonants P.J.M."/>
            <person name="Smith D.S."/>
            <person name="Levesque C.A."/>
            <person name="van der Lee T.A.J."/>
        </authorList>
    </citation>
    <scope>NUCLEOTIDE SEQUENCE [LARGE SCALE GENOMIC DNA]</scope>
    <source>
        <strain evidence="4 5">CBS 675.73</strain>
    </source>
</reference>
<dbReference type="Proteomes" id="UP000320333">
    <property type="component" value="Unassembled WGS sequence"/>
</dbReference>
<dbReference type="InterPro" id="IPR048701">
    <property type="entry name" value="CIP2A_N"/>
</dbReference>
<dbReference type="Pfam" id="PF21044">
    <property type="entry name" value="CIP2A_N"/>
    <property type="match status" value="1"/>
</dbReference>
<organism evidence="4 5">
    <name type="scientific">Chytriomyces confervae</name>
    <dbReference type="NCBI Taxonomy" id="246404"/>
    <lineage>
        <taxon>Eukaryota</taxon>
        <taxon>Fungi</taxon>
        <taxon>Fungi incertae sedis</taxon>
        <taxon>Chytridiomycota</taxon>
        <taxon>Chytridiomycota incertae sedis</taxon>
        <taxon>Chytridiomycetes</taxon>
        <taxon>Chytridiales</taxon>
        <taxon>Chytriomycetaceae</taxon>
        <taxon>Chytriomyces</taxon>
    </lineage>
</organism>
<feature type="coiled-coil region" evidence="1">
    <location>
        <begin position="810"/>
        <end position="865"/>
    </location>
</feature>
<dbReference type="AlphaFoldDB" id="A0A507EJA6"/>
<feature type="coiled-coil region" evidence="1">
    <location>
        <begin position="726"/>
        <end position="777"/>
    </location>
</feature>
<dbReference type="EMBL" id="QEAP01000559">
    <property type="protein sequence ID" value="TPX64173.1"/>
    <property type="molecule type" value="Genomic_DNA"/>
</dbReference>
<evidence type="ECO:0000313" key="5">
    <source>
        <dbReference type="Proteomes" id="UP000320333"/>
    </source>
</evidence>
<dbReference type="OrthoDB" id="2119843at2759"/>
<comment type="caution">
    <text evidence="4">The sequence shown here is derived from an EMBL/GenBank/DDBJ whole genome shotgun (WGS) entry which is preliminary data.</text>
</comment>
<name>A0A507EJA6_9FUNG</name>
<evidence type="ECO:0000313" key="4">
    <source>
        <dbReference type="EMBL" id="TPX64173.1"/>
    </source>
</evidence>
<protein>
    <recommendedName>
        <fullName evidence="3">CIP2A N-terminal domain-containing protein</fullName>
    </recommendedName>
</protein>
<keyword evidence="5" id="KW-1185">Reference proteome</keyword>